<name>A0A3M0I0P6_9ACTN</name>
<keyword evidence="2" id="KW-0238">DNA-binding</keyword>
<dbReference type="Proteomes" id="UP000270471">
    <property type="component" value="Unassembled WGS sequence"/>
</dbReference>
<feature type="transmembrane region" description="Helical" evidence="5">
    <location>
        <begin position="143"/>
        <end position="162"/>
    </location>
</feature>
<keyword evidence="5" id="KW-0812">Transmembrane</keyword>
<evidence type="ECO:0000256" key="4">
    <source>
        <dbReference type="SAM" id="MobiDB-lite"/>
    </source>
</evidence>
<dbReference type="PANTHER" id="PTHR44688:SF16">
    <property type="entry name" value="DNA-BINDING TRANSCRIPTIONAL ACTIVATOR DEVR_DOSR"/>
    <property type="match status" value="1"/>
</dbReference>
<evidence type="ECO:0000256" key="1">
    <source>
        <dbReference type="ARBA" id="ARBA00023015"/>
    </source>
</evidence>
<keyword evidence="1" id="KW-0805">Transcription regulation</keyword>
<evidence type="ECO:0000313" key="8">
    <source>
        <dbReference type="Proteomes" id="UP000270471"/>
    </source>
</evidence>
<dbReference type="CDD" id="cd06170">
    <property type="entry name" value="LuxR_C_like"/>
    <property type="match status" value="1"/>
</dbReference>
<dbReference type="InterPro" id="IPR036388">
    <property type="entry name" value="WH-like_DNA-bd_sf"/>
</dbReference>
<dbReference type="Pfam" id="PF00196">
    <property type="entry name" value="GerE"/>
    <property type="match status" value="1"/>
</dbReference>
<dbReference type="InterPro" id="IPR016032">
    <property type="entry name" value="Sig_transdc_resp-reg_C-effctor"/>
</dbReference>
<keyword evidence="3" id="KW-0804">Transcription</keyword>
<evidence type="ECO:0000256" key="2">
    <source>
        <dbReference type="ARBA" id="ARBA00023125"/>
    </source>
</evidence>
<evidence type="ECO:0000313" key="7">
    <source>
        <dbReference type="EMBL" id="RMB79649.1"/>
    </source>
</evidence>
<proteinExistence type="predicted"/>
<dbReference type="PRINTS" id="PR00038">
    <property type="entry name" value="HTHLUXR"/>
</dbReference>
<dbReference type="SUPFAM" id="SSF46894">
    <property type="entry name" value="C-terminal effector domain of the bipartite response regulators"/>
    <property type="match status" value="1"/>
</dbReference>
<comment type="caution">
    <text evidence="7">The sequence shown here is derived from an EMBL/GenBank/DDBJ whole genome shotgun (WGS) entry which is preliminary data.</text>
</comment>
<dbReference type="InterPro" id="IPR000792">
    <property type="entry name" value="Tscrpt_reg_LuxR_C"/>
</dbReference>
<dbReference type="Gene3D" id="1.10.10.10">
    <property type="entry name" value="Winged helix-like DNA-binding domain superfamily/Winged helix DNA-binding domain"/>
    <property type="match status" value="1"/>
</dbReference>
<dbReference type="OrthoDB" id="3632059at2"/>
<dbReference type="AlphaFoldDB" id="A0A3M0I0P6"/>
<feature type="region of interest" description="Disordered" evidence="4">
    <location>
        <begin position="1"/>
        <end position="25"/>
    </location>
</feature>
<evidence type="ECO:0000259" key="6">
    <source>
        <dbReference type="PROSITE" id="PS50043"/>
    </source>
</evidence>
<sequence length="172" mass="18714">MGEDGPRHRTARTRPGRGEVRAVTEPLPPVVLTRISRAGMVLPPTPGPAQSWQPRTAAERHLQGEVFRLDRVRRVLLGEVDRLRRTSPGGVAQPAPVRCPLTPKQLDILAGAAAGETSEDTSRRLLMPFNTVKTHRQRAVRKLGARGITHAVAIVVAAGWIPRERVTGDDAS</sequence>
<dbReference type="PANTHER" id="PTHR44688">
    <property type="entry name" value="DNA-BINDING TRANSCRIPTIONAL ACTIVATOR DEVR_DOSR"/>
    <property type="match status" value="1"/>
</dbReference>
<dbReference type="SMART" id="SM00421">
    <property type="entry name" value="HTH_LUXR"/>
    <property type="match status" value="1"/>
</dbReference>
<dbReference type="EMBL" id="PENI01000057">
    <property type="protein sequence ID" value="RMB79649.1"/>
    <property type="molecule type" value="Genomic_DNA"/>
</dbReference>
<evidence type="ECO:0000256" key="3">
    <source>
        <dbReference type="ARBA" id="ARBA00023163"/>
    </source>
</evidence>
<evidence type="ECO:0000256" key="5">
    <source>
        <dbReference type="SAM" id="Phobius"/>
    </source>
</evidence>
<reference evidence="7 8" key="1">
    <citation type="submission" date="2017-11" db="EMBL/GenBank/DDBJ databases">
        <title>Draft genome of actinobacteria isolated from guarana (Paullinia cupana (Mart.) Ducke.</title>
        <authorList>
            <person name="Siqueira K.A."/>
            <person name="Liotti R.G."/>
            <person name="Mendes T.A.O."/>
            <person name="Soares M.A."/>
        </authorList>
    </citation>
    <scope>NUCLEOTIDE SEQUENCE [LARGE SCALE GENOMIC DNA]</scope>
    <source>
        <strain evidence="7 8">193</strain>
    </source>
</reference>
<gene>
    <name evidence="7" type="ORF">CTZ28_44360</name>
</gene>
<dbReference type="GO" id="GO:0006355">
    <property type="term" value="P:regulation of DNA-templated transcription"/>
    <property type="evidence" value="ECO:0007669"/>
    <property type="project" value="InterPro"/>
</dbReference>
<organism evidence="7 8">
    <name type="scientific">Streptomyces shenzhenensis</name>
    <dbReference type="NCBI Taxonomy" id="943815"/>
    <lineage>
        <taxon>Bacteria</taxon>
        <taxon>Bacillati</taxon>
        <taxon>Actinomycetota</taxon>
        <taxon>Actinomycetes</taxon>
        <taxon>Kitasatosporales</taxon>
        <taxon>Streptomycetaceae</taxon>
        <taxon>Streptomyces</taxon>
    </lineage>
</organism>
<protein>
    <recommendedName>
        <fullName evidence="6">HTH luxR-type domain-containing protein</fullName>
    </recommendedName>
</protein>
<keyword evidence="8" id="KW-1185">Reference proteome</keyword>
<accession>A0A3M0I0P6</accession>
<keyword evidence="5" id="KW-1133">Transmembrane helix</keyword>
<keyword evidence="5" id="KW-0472">Membrane</keyword>
<feature type="domain" description="HTH luxR-type" evidence="6">
    <location>
        <begin position="91"/>
        <end position="159"/>
    </location>
</feature>
<dbReference type="PROSITE" id="PS50043">
    <property type="entry name" value="HTH_LUXR_2"/>
    <property type="match status" value="1"/>
</dbReference>
<dbReference type="GO" id="GO:0003677">
    <property type="term" value="F:DNA binding"/>
    <property type="evidence" value="ECO:0007669"/>
    <property type="project" value="UniProtKB-KW"/>
</dbReference>